<dbReference type="EMBL" id="JADBFD010000019">
    <property type="protein sequence ID" value="MBE2888945.1"/>
    <property type="molecule type" value="Genomic_DNA"/>
</dbReference>
<comment type="caution">
    <text evidence="1">The sequence shown here is derived from an EMBL/GenBank/DDBJ whole genome shotgun (WGS) entry which is preliminary data.</text>
</comment>
<proteinExistence type="predicted"/>
<dbReference type="Proteomes" id="UP000618926">
    <property type="component" value="Unassembled WGS sequence"/>
</dbReference>
<name>A0ABR9NXF7_9BACT</name>
<keyword evidence="2" id="KW-1185">Reference proteome</keyword>
<organism evidence="1 2">
    <name type="scientific">Geobacter anodireducens</name>
    <dbReference type="NCBI Taxonomy" id="1340425"/>
    <lineage>
        <taxon>Bacteria</taxon>
        <taxon>Pseudomonadati</taxon>
        <taxon>Thermodesulfobacteriota</taxon>
        <taxon>Desulfuromonadia</taxon>
        <taxon>Geobacterales</taxon>
        <taxon>Geobacteraceae</taxon>
        <taxon>Geobacter</taxon>
    </lineage>
</organism>
<dbReference type="Pfam" id="PF23812">
    <property type="entry name" value="Phage_TAC_18"/>
    <property type="match status" value="1"/>
</dbReference>
<dbReference type="RefSeq" id="WP_192905764.1">
    <property type="nucleotide sequence ID" value="NZ_JADBFD010000019.1"/>
</dbReference>
<sequence length="115" mass="13114">MSYDAPGKDGCTARQHLERIWKQTGRKPALLEDEPALHPAVEHIWSWFNQLSGTRGGGFGPAPITFQEIDAWARLTDSRPTPWEIEQLLRLDHIWLSETAKRIETQATPKTTPKK</sequence>
<dbReference type="InterPro" id="IPR056919">
    <property type="entry name" value="Phage_TAC_18"/>
</dbReference>
<accession>A0ABR9NXF7</accession>
<reference evidence="1 2" key="1">
    <citation type="submission" date="2020-10" db="EMBL/GenBank/DDBJ databases">
        <title>Investigation of anaerobic biodegradation of phenanthrene by a sulfate-dependent Geobacter anodireducens strain PheS2.</title>
        <authorList>
            <person name="Zhang Z."/>
        </authorList>
    </citation>
    <scope>NUCLEOTIDE SEQUENCE [LARGE SCALE GENOMIC DNA]</scope>
    <source>
        <strain evidence="1 2">PheS2</strain>
    </source>
</reference>
<evidence type="ECO:0000313" key="1">
    <source>
        <dbReference type="EMBL" id="MBE2888945.1"/>
    </source>
</evidence>
<protein>
    <submittedName>
        <fullName evidence="1">Uncharacterized protein</fullName>
    </submittedName>
</protein>
<gene>
    <name evidence="1" type="ORF">IIE05_13325</name>
</gene>
<evidence type="ECO:0000313" key="2">
    <source>
        <dbReference type="Proteomes" id="UP000618926"/>
    </source>
</evidence>